<keyword evidence="1" id="KW-0808">Transferase</keyword>
<sequence>MMQTGYRDFCIRPWSSSDRTAAAALIRSVLAEYGLPWEPTGADRDVLLVEDFYLATGGEFWVIERQGKLVGTAAYYPITRGKNAVEIRKMYLVADARGQGLGRYVLGQLEQAIALRGFEQIWVETASVLKEAVKLYESSGYQPADGVETTRCDRIYVKYLQSQISRFIGRFLHVRCPLLSAN</sequence>
<evidence type="ECO:0000259" key="3">
    <source>
        <dbReference type="PROSITE" id="PS51186"/>
    </source>
</evidence>
<evidence type="ECO:0000313" key="4">
    <source>
        <dbReference type="EMBL" id="GET35778.1"/>
    </source>
</evidence>
<keyword evidence="5" id="KW-1185">Reference proteome</keyword>
<dbReference type="Gene3D" id="3.40.630.30">
    <property type="match status" value="1"/>
</dbReference>
<proteinExistence type="predicted"/>
<organism evidence="4 5">
    <name type="scientific">Microseira wollei NIES-4236</name>
    <dbReference type="NCBI Taxonomy" id="2530354"/>
    <lineage>
        <taxon>Bacteria</taxon>
        <taxon>Bacillati</taxon>
        <taxon>Cyanobacteriota</taxon>
        <taxon>Cyanophyceae</taxon>
        <taxon>Oscillatoriophycideae</taxon>
        <taxon>Aerosakkonematales</taxon>
        <taxon>Aerosakkonemataceae</taxon>
        <taxon>Microseira</taxon>
    </lineage>
</organism>
<dbReference type="CDD" id="cd04301">
    <property type="entry name" value="NAT_SF"/>
    <property type="match status" value="1"/>
</dbReference>
<dbReference type="InterPro" id="IPR000182">
    <property type="entry name" value="GNAT_dom"/>
</dbReference>
<dbReference type="PANTHER" id="PTHR43877">
    <property type="entry name" value="AMINOALKYLPHOSPHONATE N-ACETYLTRANSFERASE-RELATED-RELATED"/>
    <property type="match status" value="1"/>
</dbReference>
<dbReference type="AlphaFoldDB" id="A0AAV3X1I4"/>
<dbReference type="Pfam" id="PF00583">
    <property type="entry name" value="Acetyltransf_1"/>
    <property type="match status" value="1"/>
</dbReference>
<evidence type="ECO:0000256" key="1">
    <source>
        <dbReference type="ARBA" id="ARBA00022679"/>
    </source>
</evidence>
<accession>A0AAV3X1I4</accession>
<gene>
    <name evidence="4" type="ORF">MiSe_05240</name>
</gene>
<dbReference type="PROSITE" id="PS51186">
    <property type="entry name" value="GNAT"/>
    <property type="match status" value="1"/>
</dbReference>
<evidence type="ECO:0000313" key="5">
    <source>
        <dbReference type="Proteomes" id="UP001050975"/>
    </source>
</evidence>
<evidence type="ECO:0000256" key="2">
    <source>
        <dbReference type="ARBA" id="ARBA00023315"/>
    </source>
</evidence>
<dbReference type="SUPFAM" id="SSF55729">
    <property type="entry name" value="Acyl-CoA N-acyltransferases (Nat)"/>
    <property type="match status" value="1"/>
</dbReference>
<dbReference type="Proteomes" id="UP001050975">
    <property type="component" value="Unassembled WGS sequence"/>
</dbReference>
<dbReference type="EMBL" id="BLAY01000004">
    <property type="protein sequence ID" value="GET35778.1"/>
    <property type="molecule type" value="Genomic_DNA"/>
</dbReference>
<dbReference type="GO" id="GO:0016747">
    <property type="term" value="F:acyltransferase activity, transferring groups other than amino-acyl groups"/>
    <property type="evidence" value="ECO:0007669"/>
    <property type="project" value="InterPro"/>
</dbReference>
<dbReference type="InterPro" id="IPR050832">
    <property type="entry name" value="Bact_Acetyltransf"/>
</dbReference>
<name>A0AAV3X1I4_9CYAN</name>
<reference evidence="4" key="1">
    <citation type="submission" date="2019-10" db="EMBL/GenBank/DDBJ databases">
        <title>Draft genome sequece of Microseira wollei NIES-4236.</title>
        <authorList>
            <person name="Yamaguchi H."/>
            <person name="Suzuki S."/>
            <person name="Kawachi M."/>
        </authorList>
    </citation>
    <scope>NUCLEOTIDE SEQUENCE</scope>
    <source>
        <strain evidence="4">NIES-4236</strain>
    </source>
</reference>
<keyword evidence="2" id="KW-0012">Acyltransferase</keyword>
<feature type="domain" description="N-acetyltransferase" evidence="3">
    <location>
        <begin position="9"/>
        <end position="161"/>
    </location>
</feature>
<comment type="caution">
    <text evidence="4">The sequence shown here is derived from an EMBL/GenBank/DDBJ whole genome shotgun (WGS) entry which is preliminary data.</text>
</comment>
<dbReference type="InterPro" id="IPR016181">
    <property type="entry name" value="Acyl_CoA_acyltransferase"/>
</dbReference>
<protein>
    <recommendedName>
        <fullName evidence="3">N-acetyltransferase domain-containing protein</fullName>
    </recommendedName>
</protein>
<dbReference type="PANTHER" id="PTHR43877:SF2">
    <property type="entry name" value="AMINOALKYLPHOSPHONATE N-ACETYLTRANSFERASE-RELATED"/>
    <property type="match status" value="1"/>
</dbReference>